<reference evidence="1 2" key="1">
    <citation type="journal article" date="2020" name="Microb. Ecol.">
        <title>Ecogenomics of the Marine Benthic Filamentous Cyanobacterium Adonisia.</title>
        <authorList>
            <person name="Walter J.M."/>
            <person name="Coutinho F.H."/>
            <person name="Leomil L."/>
            <person name="Hargreaves P.I."/>
            <person name="Campeao M.E."/>
            <person name="Vieira V.V."/>
            <person name="Silva B.S."/>
            <person name="Fistarol G.O."/>
            <person name="Salomon P.S."/>
            <person name="Sawabe T."/>
            <person name="Mino S."/>
            <person name="Hosokawa M."/>
            <person name="Miyashita H."/>
            <person name="Maruyama F."/>
            <person name="van Verk M.C."/>
            <person name="Dutilh B.E."/>
            <person name="Thompson C.C."/>
            <person name="Thompson F.L."/>
        </authorList>
    </citation>
    <scope>NUCLEOTIDE SEQUENCE [LARGE SCALE GENOMIC DNA]</scope>
    <source>
        <strain evidence="1 2">CCMR0081</strain>
    </source>
</reference>
<gene>
    <name evidence="1" type="ORF">DXZ20_06685</name>
</gene>
<sequence>MNTPPNPPEPRQAMYLGLIDRLLTCPNGEEPEILNADPDLLDAGFVQALMQTASYFAHQDNPEAAKFLVFIARELAHQLGLYPQTQPQA</sequence>
<dbReference type="AlphaFoldDB" id="A0A6M0RGG6"/>
<proteinExistence type="predicted"/>
<evidence type="ECO:0000313" key="1">
    <source>
        <dbReference type="EMBL" id="NEZ55367.1"/>
    </source>
</evidence>
<comment type="caution">
    <text evidence="1">The sequence shown here is derived from an EMBL/GenBank/DDBJ whole genome shotgun (WGS) entry which is preliminary data.</text>
</comment>
<dbReference type="EMBL" id="QXHD01000004">
    <property type="protein sequence ID" value="NEZ55367.1"/>
    <property type="molecule type" value="Genomic_DNA"/>
</dbReference>
<evidence type="ECO:0000313" key="2">
    <source>
        <dbReference type="Proteomes" id="UP000481033"/>
    </source>
</evidence>
<protein>
    <submittedName>
        <fullName evidence="1">Uncharacterized protein</fullName>
    </submittedName>
</protein>
<dbReference type="RefSeq" id="WP_163659264.1">
    <property type="nucleotide sequence ID" value="NZ_QXHD01000004.1"/>
</dbReference>
<name>A0A6M0RGG6_9CYAN</name>
<keyword evidence="2" id="KW-1185">Reference proteome</keyword>
<accession>A0A6M0RGG6</accession>
<dbReference type="Proteomes" id="UP000481033">
    <property type="component" value="Unassembled WGS sequence"/>
</dbReference>
<organism evidence="1 2">
    <name type="scientific">Adonisia turfae CCMR0081</name>
    <dbReference type="NCBI Taxonomy" id="2292702"/>
    <lineage>
        <taxon>Bacteria</taxon>
        <taxon>Bacillati</taxon>
        <taxon>Cyanobacteriota</taxon>
        <taxon>Adonisia</taxon>
        <taxon>Adonisia turfae</taxon>
    </lineage>
</organism>